<name>A0ABS5C6X6_9BACL</name>
<dbReference type="InterPro" id="IPR008920">
    <property type="entry name" value="TF_FadR/GntR_C"/>
</dbReference>
<keyword evidence="3" id="KW-0804">Transcription</keyword>
<dbReference type="Proteomes" id="UP000673394">
    <property type="component" value="Unassembled WGS sequence"/>
</dbReference>
<gene>
    <name evidence="5" type="ORF">I8J30_03415</name>
    <name evidence="6" type="ORF">I8J30_12780</name>
</gene>
<dbReference type="EMBL" id="JAGKSP010000004">
    <property type="protein sequence ID" value="MBP3963583.1"/>
    <property type="molecule type" value="Genomic_DNA"/>
</dbReference>
<dbReference type="Pfam" id="PF07729">
    <property type="entry name" value="FCD"/>
    <property type="match status" value="1"/>
</dbReference>
<dbReference type="SMART" id="SM00345">
    <property type="entry name" value="HTH_GNTR"/>
    <property type="match status" value="1"/>
</dbReference>
<sequence>MSSSQLPPQPLEKLVVSNIWDQTYQVLKERILARHFGANEKLLIPELAKQLGVSRTPIRDALNRLEMEGLVRTVSKVGTFVNPVMEDNVNDIMNSRLMIDLWTIDQLSVMDEELLASKFDALDALVEHAAASISEGPGINIELQSNFDLMFHLELVRMSGNRRNVEIYKSLMHYRYLNLGEPHVTDEMMMLAFRQHLSIYESLRARDFQAAKEAITKHLAYSRQNILNVIIRSGGEI</sequence>
<dbReference type="PRINTS" id="PR00035">
    <property type="entry name" value="HTHGNTR"/>
</dbReference>
<dbReference type="InterPro" id="IPR011711">
    <property type="entry name" value="GntR_C"/>
</dbReference>
<keyword evidence="2" id="KW-0238">DNA-binding</keyword>
<dbReference type="SMART" id="SM00895">
    <property type="entry name" value="FCD"/>
    <property type="match status" value="1"/>
</dbReference>
<evidence type="ECO:0000313" key="6">
    <source>
        <dbReference type="EMBL" id="MBP3963583.1"/>
    </source>
</evidence>
<dbReference type="Gene3D" id="1.20.120.530">
    <property type="entry name" value="GntR ligand-binding domain-like"/>
    <property type="match status" value="1"/>
</dbReference>
<dbReference type="RefSeq" id="WP_210655365.1">
    <property type="nucleotide sequence ID" value="NZ_JAGKSP010000001.1"/>
</dbReference>
<organism evidence="5 7">
    <name type="scientific">Paenibacillus lignilyticus</name>
    <dbReference type="NCBI Taxonomy" id="1172615"/>
    <lineage>
        <taxon>Bacteria</taxon>
        <taxon>Bacillati</taxon>
        <taxon>Bacillota</taxon>
        <taxon>Bacilli</taxon>
        <taxon>Bacillales</taxon>
        <taxon>Paenibacillaceae</taxon>
        <taxon>Paenibacillus</taxon>
    </lineage>
</organism>
<keyword evidence="7" id="KW-1185">Reference proteome</keyword>
<feature type="domain" description="HTH gntR-type" evidence="4">
    <location>
        <begin position="17"/>
        <end position="84"/>
    </location>
</feature>
<dbReference type="Gene3D" id="1.10.10.10">
    <property type="entry name" value="Winged helix-like DNA-binding domain superfamily/Winged helix DNA-binding domain"/>
    <property type="match status" value="1"/>
</dbReference>
<dbReference type="PANTHER" id="PTHR43537:SF24">
    <property type="entry name" value="GLUCONATE OPERON TRANSCRIPTIONAL REPRESSOR"/>
    <property type="match status" value="1"/>
</dbReference>
<dbReference type="InterPro" id="IPR000524">
    <property type="entry name" value="Tscrpt_reg_HTH_GntR"/>
</dbReference>
<evidence type="ECO:0000256" key="2">
    <source>
        <dbReference type="ARBA" id="ARBA00023125"/>
    </source>
</evidence>
<dbReference type="InterPro" id="IPR000485">
    <property type="entry name" value="AsnC-type_HTH_dom"/>
</dbReference>
<dbReference type="InterPro" id="IPR036390">
    <property type="entry name" value="WH_DNA-bd_sf"/>
</dbReference>
<dbReference type="CDD" id="cd07377">
    <property type="entry name" value="WHTH_GntR"/>
    <property type="match status" value="1"/>
</dbReference>
<accession>A0ABS5C6X6</accession>
<dbReference type="PRINTS" id="PR00033">
    <property type="entry name" value="HTHASNC"/>
</dbReference>
<dbReference type="SUPFAM" id="SSF48008">
    <property type="entry name" value="GntR ligand-binding domain-like"/>
    <property type="match status" value="1"/>
</dbReference>
<dbReference type="InterPro" id="IPR036388">
    <property type="entry name" value="WH-like_DNA-bd_sf"/>
</dbReference>
<keyword evidence="1" id="KW-0805">Transcription regulation</keyword>
<protein>
    <submittedName>
        <fullName evidence="5">GntR family transcriptional regulator</fullName>
    </submittedName>
</protein>
<evidence type="ECO:0000313" key="5">
    <source>
        <dbReference type="EMBL" id="MBP3961746.1"/>
    </source>
</evidence>
<reference evidence="5 7" key="1">
    <citation type="submission" date="2021-04" db="EMBL/GenBank/DDBJ databases">
        <title>Paenibacillus sp. DLE-14 whole genome sequence.</title>
        <authorList>
            <person name="Ham Y.J."/>
        </authorList>
    </citation>
    <scope>NUCLEOTIDE SEQUENCE [LARGE SCALE GENOMIC DNA]</scope>
    <source>
        <strain evidence="5 7">DLE-14</strain>
    </source>
</reference>
<dbReference type="Pfam" id="PF00392">
    <property type="entry name" value="GntR"/>
    <property type="match status" value="1"/>
</dbReference>
<evidence type="ECO:0000313" key="7">
    <source>
        <dbReference type="Proteomes" id="UP000673394"/>
    </source>
</evidence>
<dbReference type="PROSITE" id="PS50949">
    <property type="entry name" value="HTH_GNTR"/>
    <property type="match status" value="1"/>
</dbReference>
<dbReference type="EMBL" id="JAGKSP010000001">
    <property type="protein sequence ID" value="MBP3961746.1"/>
    <property type="molecule type" value="Genomic_DNA"/>
</dbReference>
<evidence type="ECO:0000256" key="3">
    <source>
        <dbReference type="ARBA" id="ARBA00023163"/>
    </source>
</evidence>
<dbReference type="SUPFAM" id="SSF46785">
    <property type="entry name" value="Winged helix' DNA-binding domain"/>
    <property type="match status" value="1"/>
</dbReference>
<proteinExistence type="predicted"/>
<comment type="caution">
    <text evidence="5">The sequence shown here is derived from an EMBL/GenBank/DDBJ whole genome shotgun (WGS) entry which is preliminary data.</text>
</comment>
<dbReference type="PANTHER" id="PTHR43537">
    <property type="entry name" value="TRANSCRIPTIONAL REGULATOR, GNTR FAMILY"/>
    <property type="match status" value="1"/>
</dbReference>
<evidence type="ECO:0000259" key="4">
    <source>
        <dbReference type="PROSITE" id="PS50949"/>
    </source>
</evidence>
<evidence type="ECO:0000256" key="1">
    <source>
        <dbReference type="ARBA" id="ARBA00023015"/>
    </source>
</evidence>